<evidence type="ECO:0000313" key="1">
    <source>
        <dbReference type="EMBL" id="AIW03291.1"/>
    </source>
</evidence>
<accession>A0A0A0RS24</accession>
<dbReference type="GeneID" id="24607033"/>
<reference evidence="1 2" key="1">
    <citation type="submission" date="2014-07" db="EMBL/GenBank/DDBJ databases">
        <title>Complete Genome of Bacillus megaterium Myophage Mater.</title>
        <authorList>
            <person name="Lancaster J.C."/>
            <person name="Hodde M.K."/>
            <person name="Hernandez A.C."/>
            <person name="Everett G.F.K."/>
        </authorList>
    </citation>
    <scope>NUCLEOTIDE SEQUENCE [LARGE SCALE GENOMIC DNA]</scope>
</reference>
<dbReference type="EMBL" id="KM236245">
    <property type="protein sequence ID" value="AIW03291.1"/>
    <property type="molecule type" value="Genomic_DNA"/>
</dbReference>
<gene>
    <name evidence="1" type="ORF">CPT_Mater134</name>
</gene>
<sequence>MKPVFAVCSTEEVMYKGSIIENSPVNLSLCYSIKKAQNAWYPDNEGIPAIVFKVAGEENPHKWVYQTKAMRDKDYNKLLEGAINGEIN</sequence>
<dbReference type="Proteomes" id="UP000030206">
    <property type="component" value="Segment"/>
</dbReference>
<organism evidence="1 2">
    <name type="scientific">Bacillus phage Mater</name>
    <dbReference type="NCBI Taxonomy" id="1540090"/>
    <lineage>
        <taxon>Viruses</taxon>
        <taxon>Duplodnaviria</taxon>
        <taxon>Heunggongvirae</taxon>
        <taxon>Uroviricota</taxon>
        <taxon>Caudoviricetes</taxon>
        <taxon>Herelleviridae</taxon>
        <taxon>Bastillevirinae</taxon>
        <taxon>Matervirus</taxon>
        <taxon>Matervirus mater</taxon>
    </lineage>
</organism>
<proteinExistence type="predicted"/>
<dbReference type="RefSeq" id="YP_009151093.1">
    <property type="nucleotide sequence ID" value="NC_027366.1"/>
</dbReference>
<protein>
    <submittedName>
        <fullName evidence="1">Uncharacterized protein</fullName>
    </submittedName>
</protein>
<name>A0A0A0RS24_9CAUD</name>
<dbReference type="KEGG" id="vg:24607033"/>
<keyword evidence="2" id="KW-1185">Reference proteome</keyword>
<evidence type="ECO:0000313" key="2">
    <source>
        <dbReference type="Proteomes" id="UP000030206"/>
    </source>
</evidence>